<dbReference type="eggNOG" id="ENOG502Z8UG">
    <property type="taxonomic scope" value="Bacteria"/>
</dbReference>
<keyword evidence="3" id="KW-1185">Reference proteome</keyword>
<accession>V9H9A9</accession>
<dbReference type="AlphaFoldDB" id="V9H9A9"/>
<dbReference type="PANTHER" id="PTHR35796">
    <property type="entry name" value="HYPOTHETICAL CYTOSOLIC PROTEIN"/>
    <property type="match status" value="1"/>
</dbReference>
<dbReference type="CDD" id="cd13225">
    <property type="entry name" value="PH-like_bacteria"/>
    <property type="match status" value="1"/>
</dbReference>
<protein>
    <recommendedName>
        <fullName evidence="1">Bacterial Pleckstrin homology domain-containing protein</fullName>
    </recommendedName>
</protein>
<dbReference type="KEGG" id="smur:BWP33_08980"/>
<dbReference type="PANTHER" id="PTHR35796:SF2">
    <property type="entry name" value="YVBH-LIKE OLIGOMERISATION REGION"/>
    <property type="match status" value="1"/>
</dbReference>
<dbReference type="OrthoDB" id="3199551at2"/>
<dbReference type="InterPro" id="IPR012544">
    <property type="entry name" value="PHb"/>
</dbReference>
<dbReference type="Gene3D" id="2.30.29.50">
    <property type="entry name" value="Bacterial Pleckstrin homology domain"/>
    <property type="match status" value="1"/>
</dbReference>
<dbReference type="Gene3D" id="1.10.287.210">
    <property type="match status" value="1"/>
</dbReference>
<dbReference type="Proteomes" id="UP000017813">
    <property type="component" value="Unassembled WGS sequence"/>
</dbReference>
<sequence length="208" mass="24194">MFKNLAADALGLSDIGKIIPPDQFHQTDIDDYIFHEDNEKIYFVIKSKSDEYCFTNLAFIHLDGQSAVSKKRTLKRYPYRYYTISHVFIETAGTIDLDVELKFTLNKTELFSIDIDKKEIESVRDIYKALIAISEQCQTIKNHEWVLEKSFTSAVGMIDLKTLPEKAVMALPKLLNHTVSQLEDAYNQRLQDIRQYDFGAIFEHYLNH</sequence>
<reference evidence="2 3" key="2">
    <citation type="submission" date="2011-10" db="EMBL/GenBank/DDBJ databases">
        <title>The Genome Sequence of Simonsiella muelleri ATCC 29453.</title>
        <authorList>
            <consortium name="The Broad Institute Genome Sequencing Platform"/>
            <consortium name="The Broad Institute Genome Sequencing Center for Infectious Disease"/>
            <person name="Earl A."/>
            <person name="Ward D."/>
            <person name="Feldgarden M."/>
            <person name="Gevers D."/>
            <person name="Izard J."/>
            <person name="Baranova O.V."/>
            <person name="Blanton J.M."/>
            <person name="Tanner A.C."/>
            <person name="Dewhirst F."/>
            <person name="Young S.K."/>
            <person name="Zeng Q."/>
            <person name="Gargeya S."/>
            <person name="Fitzgerald M."/>
            <person name="Haas B."/>
            <person name="Abouelleil A."/>
            <person name="Alvarado L."/>
            <person name="Arachchi H.M."/>
            <person name="Berlin A."/>
            <person name="Brown A."/>
            <person name="Chapman S.B."/>
            <person name="Chen Z."/>
            <person name="Dunbar C."/>
            <person name="Freedman E."/>
            <person name="Gearin G."/>
            <person name="Goldberg J."/>
            <person name="Griggs A."/>
            <person name="Gujja S."/>
            <person name="Heiman D."/>
            <person name="Howarth C."/>
            <person name="Larson L."/>
            <person name="Lui A."/>
            <person name="MacDonald P.J.P."/>
            <person name="Montmayeur A."/>
            <person name="Murphy C."/>
            <person name="Neiman D."/>
            <person name="Pearson M."/>
            <person name="Priest M."/>
            <person name="Roberts A."/>
            <person name="Saif S."/>
            <person name="Shea T."/>
            <person name="Shenoy N."/>
            <person name="Sisk P."/>
            <person name="Stolte C."/>
            <person name="Sykes S."/>
            <person name="Wortman J."/>
            <person name="Nusbaum C."/>
            <person name="Birren B."/>
        </authorList>
    </citation>
    <scope>NUCLEOTIDE SEQUENCE [LARGE SCALE GENOMIC DNA]</scope>
    <source>
        <strain evidence="2 3">ATCC 29453</strain>
    </source>
</reference>
<comment type="caution">
    <text evidence="2">The sequence shown here is derived from an EMBL/GenBank/DDBJ whole genome shotgun (WGS) entry which is preliminary data.</text>
</comment>
<dbReference type="STRING" id="641147.HMPREF9021_00866"/>
<proteinExistence type="predicted"/>
<organism evidence="2 3">
    <name type="scientific">Simonsiella muelleri ATCC 29453</name>
    <dbReference type="NCBI Taxonomy" id="641147"/>
    <lineage>
        <taxon>Bacteria</taxon>
        <taxon>Pseudomonadati</taxon>
        <taxon>Pseudomonadota</taxon>
        <taxon>Betaproteobacteria</taxon>
        <taxon>Neisseriales</taxon>
        <taxon>Neisseriaceae</taxon>
        <taxon>Simonsiella</taxon>
    </lineage>
</organism>
<name>V9H9A9_9NEIS</name>
<evidence type="ECO:0000313" key="2">
    <source>
        <dbReference type="EMBL" id="EFG31590.1"/>
    </source>
</evidence>
<evidence type="ECO:0000313" key="3">
    <source>
        <dbReference type="Proteomes" id="UP000017813"/>
    </source>
</evidence>
<dbReference type="HOGENOM" id="CLU_089144_2_0_4"/>
<reference evidence="2 3" key="1">
    <citation type="submission" date="2010-03" db="EMBL/GenBank/DDBJ databases">
        <authorList>
            <consortium name="The Broad Institute Genome Sequencing Platform"/>
            <person name="Ward D."/>
            <person name="Earl A."/>
            <person name="Feldgarden M."/>
            <person name="Gevers D."/>
            <person name="Young S."/>
            <person name="Zeng Q."/>
            <person name="Koehrsen M."/>
            <person name="Alvarado L."/>
            <person name="Berlin A.M."/>
            <person name="Borenstein D."/>
            <person name="Chapman S.B."/>
            <person name="Chen Z."/>
            <person name="Engels R."/>
            <person name="Freedman E."/>
            <person name="Gellesch M."/>
            <person name="Goldberg J."/>
            <person name="Griggs A."/>
            <person name="Gujja S."/>
            <person name="Heilman E.R."/>
            <person name="Heiman D.I."/>
            <person name="Hepburn T.A."/>
            <person name="Howarth C."/>
            <person name="Jen D."/>
            <person name="Larson L."/>
            <person name="Mehta T."/>
            <person name="Park D."/>
            <person name="Pearson M."/>
            <person name="Richards J."/>
            <person name="Roberts A."/>
            <person name="Saif S."/>
            <person name="Shea T.D."/>
            <person name="Shenoy N."/>
            <person name="Sisk P."/>
            <person name="Stolte C."/>
            <person name="Sykes S.N."/>
            <person name="Walk T."/>
            <person name="White J."/>
            <person name="Yandava C."/>
            <person name="Izard J."/>
            <person name="Baranova O.V."/>
            <person name="Blanton J.M."/>
            <person name="Tanner A.C."/>
            <person name="Dewhirst F."/>
            <person name="Haas B."/>
            <person name="Nusbaum C."/>
            <person name="Birren B."/>
        </authorList>
    </citation>
    <scope>NUCLEOTIDE SEQUENCE [LARGE SCALE GENOMIC DNA]</scope>
    <source>
        <strain evidence="2 3">ATCC 29453</strain>
    </source>
</reference>
<dbReference type="RefSeq" id="WP_002641640.1">
    <property type="nucleotide sequence ID" value="NZ_CP019448.1"/>
</dbReference>
<dbReference type="SUPFAM" id="SSF50729">
    <property type="entry name" value="PH domain-like"/>
    <property type="match status" value="1"/>
</dbReference>
<feature type="domain" description="Bacterial Pleckstrin homology" evidence="1">
    <location>
        <begin position="10"/>
        <end position="133"/>
    </location>
</feature>
<dbReference type="Pfam" id="PF08000">
    <property type="entry name" value="bPH_1"/>
    <property type="match status" value="1"/>
</dbReference>
<dbReference type="EMBL" id="ADCY02000019">
    <property type="protein sequence ID" value="EFG31590.1"/>
    <property type="molecule type" value="Genomic_DNA"/>
</dbReference>
<dbReference type="InterPro" id="IPR037063">
    <property type="entry name" value="PHb_sf"/>
</dbReference>
<gene>
    <name evidence="2" type="ORF">HMPREF9021_00866</name>
</gene>
<evidence type="ECO:0000259" key="1">
    <source>
        <dbReference type="Pfam" id="PF08000"/>
    </source>
</evidence>